<protein>
    <recommendedName>
        <fullName evidence="5">Aminotransferase</fullName>
        <ecNumber evidence="5">2.6.1.-</ecNumber>
    </recommendedName>
</protein>
<dbReference type="PANTHER" id="PTHR43807:SF20">
    <property type="entry name" value="FI04487P"/>
    <property type="match status" value="1"/>
</dbReference>
<dbReference type="GO" id="GO:0008483">
    <property type="term" value="F:transaminase activity"/>
    <property type="evidence" value="ECO:0007669"/>
    <property type="project" value="UniProtKB-KW"/>
</dbReference>
<keyword evidence="2 5" id="KW-0032">Aminotransferase</keyword>
<dbReference type="InterPro" id="IPR015422">
    <property type="entry name" value="PyrdxlP-dep_Trfase_small"/>
</dbReference>
<comment type="similarity">
    <text evidence="5">Belongs to the class-I pyridoxal-phosphate-dependent aminotransferase family.</text>
</comment>
<dbReference type="CDD" id="cd00609">
    <property type="entry name" value="AAT_like"/>
    <property type="match status" value="1"/>
</dbReference>
<dbReference type="Proteomes" id="UP001589867">
    <property type="component" value="Unassembled WGS sequence"/>
</dbReference>
<keyword evidence="9" id="KW-1185">Reference proteome</keyword>
<feature type="compositionally biased region" description="Polar residues" evidence="6">
    <location>
        <begin position="1"/>
        <end position="13"/>
    </location>
</feature>
<dbReference type="InterPro" id="IPR015424">
    <property type="entry name" value="PyrdxlP-dep_Trfase"/>
</dbReference>
<evidence type="ECO:0000256" key="5">
    <source>
        <dbReference type="RuleBase" id="RU000481"/>
    </source>
</evidence>
<evidence type="ECO:0000256" key="3">
    <source>
        <dbReference type="ARBA" id="ARBA00022679"/>
    </source>
</evidence>
<evidence type="ECO:0000313" key="9">
    <source>
        <dbReference type="Proteomes" id="UP001589867"/>
    </source>
</evidence>
<name>A0ABV6M8D4_9ACTN</name>
<sequence length="398" mass="43383">MTTTSAGSSTVRSAESGASRKPFAERASLLATGGLTKLVGAGVPSGTIDLATGTPTWPAPPAAIVEQTVPVMRDEHHQYGHPDGDLELRTQIASWFRTPADPATEVTITVGATEGLCLALLTTVDPGDEVIVFEPCYENFLTAIRLAGGQPRVVRTRPPHWRYDSAELAAAFGPRTRAIVLNTPANPTGRVLSEQEMREIGELCERWDVTIVSDEIYAEFVFDGRRHVSAADLPETRSRSIVVGGLSKSHALSGWRLGYLRAEAARTAVLRQVHIVTSGGAARPLQRSVARAGVFDRTRWSAQAGLEKRRDRTVDIFRRFGMDCMPPEGGCYVVADIRGTTEMDSTAYVRQLMDQRRVFIVPGSLFFTGSGGEHLVRIAFNRALETLDAVDQRLQQLI</sequence>
<comment type="caution">
    <text evidence="8">The sequence shown here is derived from an EMBL/GenBank/DDBJ whole genome shotgun (WGS) entry which is preliminary data.</text>
</comment>
<feature type="region of interest" description="Disordered" evidence="6">
    <location>
        <begin position="1"/>
        <end position="21"/>
    </location>
</feature>
<dbReference type="InterPro" id="IPR004838">
    <property type="entry name" value="NHTrfase_class1_PyrdxlP-BS"/>
</dbReference>
<evidence type="ECO:0000256" key="6">
    <source>
        <dbReference type="SAM" id="MobiDB-lite"/>
    </source>
</evidence>
<keyword evidence="3 5" id="KW-0808">Transferase</keyword>
<dbReference type="Gene3D" id="3.40.640.10">
    <property type="entry name" value="Type I PLP-dependent aspartate aminotransferase-like (Major domain)"/>
    <property type="match status" value="1"/>
</dbReference>
<evidence type="ECO:0000256" key="1">
    <source>
        <dbReference type="ARBA" id="ARBA00001933"/>
    </source>
</evidence>
<gene>
    <name evidence="8" type="ORF">ACFFIA_25395</name>
</gene>
<evidence type="ECO:0000256" key="4">
    <source>
        <dbReference type="ARBA" id="ARBA00022898"/>
    </source>
</evidence>
<dbReference type="SUPFAM" id="SSF53383">
    <property type="entry name" value="PLP-dependent transferases"/>
    <property type="match status" value="1"/>
</dbReference>
<dbReference type="Pfam" id="PF00155">
    <property type="entry name" value="Aminotran_1_2"/>
    <property type="match status" value="1"/>
</dbReference>
<evidence type="ECO:0000313" key="8">
    <source>
        <dbReference type="EMBL" id="MFC0530981.1"/>
    </source>
</evidence>
<dbReference type="EMBL" id="JBHLUH010000054">
    <property type="protein sequence ID" value="MFC0530981.1"/>
    <property type="molecule type" value="Genomic_DNA"/>
</dbReference>
<reference evidence="8 9" key="1">
    <citation type="submission" date="2024-09" db="EMBL/GenBank/DDBJ databases">
        <authorList>
            <person name="Sun Q."/>
            <person name="Mori K."/>
        </authorList>
    </citation>
    <scope>NUCLEOTIDE SEQUENCE [LARGE SCALE GENOMIC DNA]</scope>
    <source>
        <strain evidence="8 9">TBRC 3947</strain>
    </source>
</reference>
<dbReference type="PROSITE" id="PS00105">
    <property type="entry name" value="AA_TRANSFER_CLASS_1"/>
    <property type="match status" value="1"/>
</dbReference>
<dbReference type="InterPro" id="IPR051326">
    <property type="entry name" value="Kynurenine-oxoglutarate_AT"/>
</dbReference>
<evidence type="ECO:0000259" key="7">
    <source>
        <dbReference type="Pfam" id="PF00155"/>
    </source>
</evidence>
<dbReference type="Gene3D" id="3.90.1150.10">
    <property type="entry name" value="Aspartate Aminotransferase, domain 1"/>
    <property type="match status" value="1"/>
</dbReference>
<proteinExistence type="inferred from homology"/>
<organism evidence="8 9">
    <name type="scientific">Phytohabitans kaempferiae</name>
    <dbReference type="NCBI Taxonomy" id="1620943"/>
    <lineage>
        <taxon>Bacteria</taxon>
        <taxon>Bacillati</taxon>
        <taxon>Actinomycetota</taxon>
        <taxon>Actinomycetes</taxon>
        <taxon>Micromonosporales</taxon>
        <taxon>Micromonosporaceae</taxon>
    </lineage>
</organism>
<evidence type="ECO:0000256" key="2">
    <source>
        <dbReference type="ARBA" id="ARBA00022576"/>
    </source>
</evidence>
<accession>A0ABV6M8D4</accession>
<dbReference type="EC" id="2.6.1.-" evidence="5"/>
<dbReference type="RefSeq" id="WP_377254606.1">
    <property type="nucleotide sequence ID" value="NZ_JBHLUH010000054.1"/>
</dbReference>
<dbReference type="InterPro" id="IPR015421">
    <property type="entry name" value="PyrdxlP-dep_Trfase_major"/>
</dbReference>
<feature type="domain" description="Aminotransferase class I/classII large" evidence="7">
    <location>
        <begin position="48"/>
        <end position="389"/>
    </location>
</feature>
<keyword evidence="4" id="KW-0663">Pyridoxal phosphate</keyword>
<dbReference type="InterPro" id="IPR004839">
    <property type="entry name" value="Aminotransferase_I/II_large"/>
</dbReference>
<dbReference type="PANTHER" id="PTHR43807">
    <property type="entry name" value="FI04487P"/>
    <property type="match status" value="1"/>
</dbReference>
<comment type="cofactor">
    <cofactor evidence="1 5">
        <name>pyridoxal 5'-phosphate</name>
        <dbReference type="ChEBI" id="CHEBI:597326"/>
    </cofactor>
</comment>